<dbReference type="Proteomes" id="UP000324065">
    <property type="component" value="Unassembled WGS sequence"/>
</dbReference>
<dbReference type="InterPro" id="IPR050697">
    <property type="entry name" value="Adenylyl/Guanylyl_Cyclase_3/4"/>
</dbReference>
<dbReference type="OrthoDB" id="7374210at2"/>
<keyword evidence="2" id="KW-0812">Transmembrane</keyword>
<name>A0A5M6I8X8_9PROT</name>
<feature type="transmembrane region" description="Helical" evidence="2">
    <location>
        <begin position="244"/>
        <end position="268"/>
    </location>
</feature>
<feature type="compositionally biased region" description="Low complexity" evidence="1">
    <location>
        <begin position="314"/>
        <end position="331"/>
    </location>
</feature>
<accession>A0A5M6I8X8</accession>
<dbReference type="GO" id="GO:0035556">
    <property type="term" value="P:intracellular signal transduction"/>
    <property type="evidence" value="ECO:0007669"/>
    <property type="project" value="InterPro"/>
</dbReference>
<dbReference type="PANTHER" id="PTHR43081">
    <property type="entry name" value="ADENYLATE CYCLASE, TERMINAL-DIFFERENTIATION SPECIFIC-RELATED"/>
    <property type="match status" value="1"/>
</dbReference>
<feature type="compositionally biased region" description="Low complexity" evidence="1">
    <location>
        <begin position="342"/>
        <end position="356"/>
    </location>
</feature>
<evidence type="ECO:0000313" key="4">
    <source>
        <dbReference type="EMBL" id="KAA5604696.1"/>
    </source>
</evidence>
<reference evidence="4 5" key="1">
    <citation type="submission" date="2019-09" db="EMBL/GenBank/DDBJ databases">
        <title>Genome sequence of Roseospira marina, one of the more divergent members of the non-sulfur purple photosynthetic bacterial family, the Rhodospirillaceae.</title>
        <authorList>
            <person name="Meyer T."/>
            <person name="Kyndt J."/>
        </authorList>
    </citation>
    <scope>NUCLEOTIDE SEQUENCE [LARGE SCALE GENOMIC DNA]</scope>
    <source>
        <strain evidence="4 5">DSM 15113</strain>
    </source>
</reference>
<organism evidence="4 5">
    <name type="scientific">Roseospira marina</name>
    <dbReference type="NCBI Taxonomy" id="140057"/>
    <lineage>
        <taxon>Bacteria</taxon>
        <taxon>Pseudomonadati</taxon>
        <taxon>Pseudomonadota</taxon>
        <taxon>Alphaproteobacteria</taxon>
        <taxon>Rhodospirillales</taxon>
        <taxon>Rhodospirillaceae</taxon>
        <taxon>Roseospira</taxon>
    </lineage>
</organism>
<dbReference type="InterPro" id="IPR029787">
    <property type="entry name" value="Nucleotide_cyclase"/>
</dbReference>
<dbReference type="PROSITE" id="PS50125">
    <property type="entry name" value="GUANYLATE_CYCLASE_2"/>
    <property type="match status" value="1"/>
</dbReference>
<feature type="domain" description="Guanylate cyclase" evidence="3">
    <location>
        <begin position="556"/>
        <end position="670"/>
    </location>
</feature>
<feature type="compositionally biased region" description="Basic and acidic residues" evidence="1">
    <location>
        <begin position="362"/>
        <end position="385"/>
    </location>
</feature>
<feature type="compositionally biased region" description="Low complexity" evidence="1">
    <location>
        <begin position="292"/>
        <end position="305"/>
    </location>
</feature>
<feature type="region of interest" description="Disordered" evidence="1">
    <location>
        <begin position="274"/>
        <end position="421"/>
    </location>
</feature>
<keyword evidence="2" id="KW-0472">Membrane</keyword>
<evidence type="ECO:0000313" key="5">
    <source>
        <dbReference type="Proteomes" id="UP000324065"/>
    </source>
</evidence>
<dbReference type="CDD" id="cd07302">
    <property type="entry name" value="CHD"/>
    <property type="match status" value="1"/>
</dbReference>
<dbReference type="GO" id="GO:0009190">
    <property type="term" value="P:cyclic nucleotide biosynthetic process"/>
    <property type="evidence" value="ECO:0007669"/>
    <property type="project" value="InterPro"/>
</dbReference>
<dbReference type="Gene3D" id="3.30.70.1230">
    <property type="entry name" value="Nucleotide cyclase"/>
    <property type="match status" value="1"/>
</dbReference>
<feature type="region of interest" description="Disordered" evidence="1">
    <location>
        <begin position="140"/>
        <end position="167"/>
    </location>
</feature>
<proteinExistence type="predicted"/>
<feature type="compositionally biased region" description="Pro residues" evidence="1">
    <location>
        <begin position="332"/>
        <end position="341"/>
    </location>
</feature>
<keyword evidence="2" id="KW-1133">Transmembrane helix</keyword>
<dbReference type="Pfam" id="PF00211">
    <property type="entry name" value="Guanylate_cyc"/>
    <property type="match status" value="1"/>
</dbReference>
<feature type="transmembrane region" description="Helical" evidence="2">
    <location>
        <begin position="207"/>
        <end position="232"/>
    </location>
</feature>
<dbReference type="PANTHER" id="PTHR43081:SF1">
    <property type="entry name" value="ADENYLATE CYCLASE, TERMINAL-DIFFERENTIATION SPECIFIC"/>
    <property type="match status" value="1"/>
</dbReference>
<evidence type="ECO:0000259" key="3">
    <source>
        <dbReference type="PROSITE" id="PS50125"/>
    </source>
</evidence>
<dbReference type="SUPFAM" id="SSF55073">
    <property type="entry name" value="Nucleotide cyclase"/>
    <property type="match status" value="1"/>
</dbReference>
<keyword evidence="5" id="KW-1185">Reference proteome</keyword>
<evidence type="ECO:0000256" key="1">
    <source>
        <dbReference type="SAM" id="MobiDB-lite"/>
    </source>
</evidence>
<comment type="caution">
    <text evidence="4">The sequence shown here is derived from an EMBL/GenBank/DDBJ whole genome shotgun (WGS) entry which is preliminary data.</text>
</comment>
<gene>
    <name evidence="4" type="ORF">F1188_14890</name>
</gene>
<dbReference type="InterPro" id="IPR001054">
    <property type="entry name" value="A/G_cyclase"/>
</dbReference>
<feature type="compositionally biased region" description="Basic residues" evidence="1">
    <location>
        <begin position="281"/>
        <end position="291"/>
    </location>
</feature>
<dbReference type="AlphaFoldDB" id="A0A5M6I8X8"/>
<feature type="region of interest" description="Disordered" evidence="1">
    <location>
        <begin position="719"/>
        <end position="819"/>
    </location>
</feature>
<feature type="compositionally biased region" description="Basic and acidic residues" evidence="1">
    <location>
        <begin position="393"/>
        <end position="412"/>
    </location>
</feature>
<sequence length="819" mass="87038">MRVARTIVCLNPAACPKYESTAEGRGGRGRALERRRDTRGRAAGSRRWIRRALGSGVRWRRTSGDRKGWMPTIAHYEVYTLEDSGWVLHARFISTEKARALEEARVVDETLARPTKVVKETYDTETARYGEQTVYLSARARHARRRGKDPSHPQGGPGGAPVGAGLRPNAQIPPGLDAFSGEAARPGITRFGAPTHAASTSDLIARVIFTVVGSLVLATSGTALIPIVIALLSTLGVAIPSGALSSTLFAVFMVIFLASGFFLTLRFVPMQGVWDPDRPRSRWQTKAKTASKPKAFGASASGGAPPRRDRDAVGDPGPTGATAAAGGDPAPKSAPPVPDPVQAPASASPNATAEAASGRETPSQKEREREKEREKRAEKEREKERQRKKKKENGKAAEDGAESGDAKEKPAEPAETVSKALQTAQDASTAFLSRYVPALKSVRPRIDTYNRFGINLYLAGVCEIIAQDHGLTYGEFERLLRETVEIMGTRPPQASSFVDRLRTYLAEDRYAEMVQHGREAMTLQRTGAAEPFASLGMVVEDWNTPKTQKVTGSTIAIVFTDIVGSTDMTSEYGDIKAQQILRAHNAAVRAALARFSGREIKHTGDGIMATFEHVPDAVWGMIDVLKAVQAHNESQPEIPLRIRIGINAGEPVSAENDYYGLAVTLAARICAQAAMNQILVSQVVRDLCEGTKLAFAEHGAARLKGIKQPQSLHEALWDGAPKVGTNGASSGTPGAEGNDRGDPNPGAGAADADPEDGSVRERGAGPDGTVAPPPPPTSARSDAAGAFDPDTGGWLDQAAAPQGAAPSAPDPRAARGAAG</sequence>
<dbReference type="SMART" id="SM00044">
    <property type="entry name" value="CYCc"/>
    <property type="match status" value="1"/>
</dbReference>
<evidence type="ECO:0000256" key="2">
    <source>
        <dbReference type="SAM" id="Phobius"/>
    </source>
</evidence>
<dbReference type="EMBL" id="VWPJ01000015">
    <property type="protein sequence ID" value="KAA5604696.1"/>
    <property type="molecule type" value="Genomic_DNA"/>
</dbReference>
<feature type="compositionally biased region" description="Low complexity" evidence="1">
    <location>
        <begin position="796"/>
        <end position="819"/>
    </location>
</feature>
<dbReference type="GO" id="GO:0004016">
    <property type="term" value="F:adenylate cyclase activity"/>
    <property type="evidence" value="ECO:0007669"/>
    <property type="project" value="UniProtKB-ARBA"/>
</dbReference>
<protein>
    <submittedName>
        <fullName evidence="4">Adenylate/guanylate cyclase domain-containing protein</fullName>
    </submittedName>
</protein>
<feature type="region of interest" description="Disordered" evidence="1">
    <location>
        <begin position="20"/>
        <end position="39"/>
    </location>
</feature>